<sequence>MATKTCGEKFRGANVQECLSLASSSLGVPVEKLKYSILEEKNGFFKKYAIISIDSIESLNDENIKDEDFFGKEDAQQLEINGTIEIQDGRIIVKDPCQGGKPAVICFGNNITVIINGEKINKSSIVTSESKIEFIFKEDEAKRKMDLRISEDQMEAYISIIYKPTTIYKLKDAAISNTVTIAMEIKEKIMPPKFTESEIKNELSNNNIKYGVLKMNLIKCTKDDEISELLIASGKKPIEKIDDMVEIKYDDSDVKDNQQNDNLGSIDYKAIGTVSGVEIGQVLAIHHPGKNGEDGIDIAGKIIKVKSSKKIILGVGDGCALKDEFTVVATTKGRPSAKGNTFFVYKTHEINGDVELKTGNIKFVGDIIVNGSVREGMKVEAGNYVLIKNNVSEAEIIANGDVVINGNVIHSSVSAGKEDVLILEYLSDLNSMENDITKLIASIKQLKEMNLLERKTSDGELVKILMETKFKQLSKISIKVAKRILKLGNIEDKLLFIIKNKMIDLGPLNIKNYTELNDIVTIINNKTSLLSMDLTLPVDVVLDYCQDSIVKSSGNITFSGKGQYVSQIEASDSVIFQNDKSVARGGVIKAGKEIKCKIVGGPGGVATKLIVENNGHIWAEVAYPNTRFIIGAREYILDAPSKEIHAFIDENRELAVDKLLL</sequence>
<gene>
    <name evidence="2" type="ORF">Ctaglu_06650</name>
</gene>
<dbReference type="InterPro" id="IPR046865">
    <property type="entry name" value="FapA_b_solenoid"/>
</dbReference>
<name>A0A401UHT6_9CLOT</name>
<dbReference type="InterPro" id="IPR046866">
    <property type="entry name" value="FapA_N"/>
</dbReference>
<dbReference type="EMBL" id="BHYK01000003">
    <property type="protein sequence ID" value="GCD09042.1"/>
    <property type="molecule type" value="Genomic_DNA"/>
</dbReference>
<dbReference type="Pfam" id="PF03961">
    <property type="entry name" value="FapA"/>
    <property type="match status" value="1"/>
</dbReference>
<reference evidence="2 3" key="1">
    <citation type="submission" date="2018-11" db="EMBL/GenBank/DDBJ databases">
        <title>Genome sequencing and assembly of Clostridium tagluense strain A121.</title>
        <authorList>
            <person name="Murakami T."/>
            <person name="Segawa T."/>
            <person name="Shcherbakova V.A."/>
            <person name="Mori H."/>
            <person name="Yoshimura Y."/>
        </authorList>
    </citation>
    <scope>NUCLEOTIDE SEQUENCE [LARGE SCALE GENOMIC DNA]</scope>
    <source>
        <strain evidence="2 3">A121</strain>
    </source>
</reference>
<evidence type="ECO:0000313" key="3">
    <source>
        <dbReference type="Proteomes" id="UP000287872"/>
    </source>
</evidence>
<dbReference type="Pfam" id="PF20250">
    <property type="entry name" value="FapA_N"/>
    <property type="match status" value="1"/>
</dbReference>
<dbReference type="PANTHER" id="PTHR38032:SF1">
    <property type="entry name" value="RNA-BINDING PROTEIN KHPB N-TERMINAL DOMAIN-CONTAINING PROTEIN"/>
    <property type="match status" value="1"/>
</dbReference>
<accession>A0A401UHT6</accession>
<protein>
    <recommendedName>
        <fullName evidence="1">RNA-binding protein KhpB N-terminal domain-containing protein</fullName>
    </recommendedName>
</protein>
<evidence type="ECO:0000259" key="1">
    <source>
        <dbReference type="SMART" id="SM01245"/>
    </source>
</evidence>
<dbReference type="AlphaFoldDB" id="A0A401UHT6"/>
<dbReference type="RefSeq" id="WP_124998081.1">
    <property type="nucleotide sequence ID" value="NZ_BHYK01000003.1"/>
</dbReference>
<comment type="caution">
    <text evidence="2">The sequence shown here is derived from an EMBL/GenBank/DDBJ whole genome shotgun (WGS) entry which is preliminary data.</text>
</comment>
<dbReference type="InterPro" id="IPR005646">
    <property type="entry name" value="FapA"/>
</dbReference>
<organism evidence="2 3">
    <name type="scientific">Clostridium tagluense</name>
    <dbReference type="NCBI Taxonomy" id="360422"/>
    <lineage>
        <taxon>Bacteria</taxon>
        <taxon>Bacillati</taxon>
        <taxon>Bacillota</taxon>
        <taxon>Clostridia</taxon>
        <taxon>Eubacteriales</taxon>
        <taxon>Clostridiaceae</taxon>
        <taxon>Clostridium</taxon>
    </lineage>
</organism>
<dbReference type="PANTHER" id="PTHR38032">
    <property type="entry name" value="POLYMERASE-RELATED"/>
    <property type="match status" value="1"/>
</dbReference>
<evidence type="ECO:0000313" key="2">
    <source>
        <dbReference type="EMBL" id="GCD09042.1"/>
    </source>
</evidence>
<dbReference type="InterPro" id="IPR032782">
    <property type="entry name" value="KhpB_N"/>
</dbReference>
<feature type="domain" description="RNA-binding protein KhpB N-terminal" evidence="1">
    <location>
        <begin position="9"/>
        <end position="56"/>
    </location>
</feature>
<dbReference type="InterPro" id="IPR036145">
    <property type="entry name" value="MinC_C_sf"/>
</dbReference>
<dbReference type="OrthoDB" id="1279at2"/>
<dbReference type="GO" id="GO:0000902">
    <property type="term" value="P:cell morphogenesis"/>
    <property type="evidence" value="ECO:0007669"/>
    <property type="project" value="InterPro"/>
</dbReference>
<dbReference type="Pfam" id="PF14804">
    <property type="entry name" value="Jag_N"/>
    <property type="match status" value="1"/>
</dbReference>
<dbReference type="SUPFAM" id="SSF63848">
    <property type="entry name" value="Cell-division inhibitor MinC, C-terminal domain"/>
    <property type="match status" value="1"/>
</dbReference>
<keyword evidence="3" id="KW-1185">Reference proteome</keyword>
<dbReference type="SMART" id="SM01245">
    <property type="entry name" value="Jag_N"/>
    <property type="match status" value="1"/>
</dbReference>
<dbReference type="Proteomes" id="UP000287872">
    <property type="component" value="Unassembled WGS sequence"/>
</dbReference>
<proteinExistence type="predicted"/>